<protein>
    <submittedName>
        <fullName evidence="3">Heparinase II/III family protein</fullName>
    </submittedName>
</protein>
<dbReference type="Proteomes" id="UP000653730">
    <property type="component" value="Unassembled WGS sequence"/>
</dbReference>
<organism evidence="3 4">
    <name type="scientific">Sinomicrobium weinanense</name>
    <dbReference type="NCBI Taxonomy" id="2842200"/>
    <lineage>
        <taxon>Bacteria</taxon>
        <taxon>Pseudomonadati</taxon>
        <taxon>Bacteroidota</taxon>
        <taxon>Flavobacteriia</taxon>
        <taxon>Flavobacteriales</taxon>
        <taxon>Flavobacteriaceae</taxon>
        <taxon>Sinomicrobium</taxon>
    </lineage>
</organism>
<name>A0A926Q1C2_9FLAO</name>
<evidence type="ECO:0000256" key="1">
    <source>
        <dbReference type="ARBA" id="ARBA00004196"/>
    </source>
</evidence>
<dbReference type="Gene3D" id="2.70.98.70">
    <property type="match status" value="1"/>
</dbReference>
<dbReference type="InterPro" id="IPR012480">
    <property type="entry name" value="Hepar_II_III_C"/>
</dbReference>
<dbReference type="Pfam" id="PF07940">
    <property type="entry name" value="Hepar_II_III_C"/>
    <property type="match status" value="1"/>
</dbReference>
<evidence type="ECO:0000313" key="3">
    <source>
        <dbReference type="EMBL" id="MBC9794664.1"/>
    </source>
</evidence>
<evidence type="ECO:0000259" key="2">
    <source>
        <dbReference type="Pfam" id="PF07940"/>
    </source>
</evidence>
<proteinExistence type="predicted"/>
<dbReference type="EMBL" id="JACVDC010000002">
    <property type="protein sequence ID" value="MBC9794664.1"/>
    <property type="molecule type" value="Genomic_DNA"/>
</dbReference>
<accession>A0A926Q1C2</accession>
<reference evidence="3 4" key="1">
    <citation type="submission" date="2020-09" db="EMBL/GenBank/DDBJ databases">
        <title>Sinomicrobium weinanense sp. nov., a halophilic bacteria isolated from saline-alkali soil.</title>
        <authorList>
            <person name="Wu P."/>
            <person name="Ren H."/>
            <person name="Mei Y."/>
            <person name="Liang Y."/>
            <person name="Chen Z."/>
        </authorList>
    </citation>
    <scope>NUCLEOTIDE SEQUENCE [LARGE SCALE GENOMIC DNA]</scope>
    <source>
        <strain evidence="3 4">FJxs</strain>
    </source>
</reference>
<dbReference type="GO" id="GO:0016829">
    <property type="term" value="F:lyase activity"/>
    <property type="evidence" value="ECO:0007669"/>
    <property type="project" value="InterPro"/>
</dbReference>
<dbReference type="Gene3D" id="1.50.10.100">
    <property type="entry name" value="Chondroitin AC/alginate lyase"/>
    <property type="match status" value="1"/>
</dbReference>
<comment type="subcellular location">
    <subcellularLocation>
        <location evidence="1">Cell envelope</location>
    </subcellularLocation>
</comment>
<dbReference type="GO" id="GO:0030313">
    <property type="term" value="C:cell envelope"/>
    <property type="evidence" value="ECO:0007669"/>
    <property type="project" value="UniProtKB-SubCell"/>
</dbReference>
<keyword evidence="4" id="KW-1185">Reference proteome</keyword>
<comment type="caution">
    <text evidence="3">The sequence shown here is derived from an EMBL/GenBank/DDBJ whole genome shotgun (WGS) entry which is preliminary data.</text>
</comment>
<gene>
    <name evidence="3" type="ORF">IBL28_01685</name>
</gene>
<feature type="domain" description="Heparinase II/III-like C-terminal" evidence="2">
    <location>
        <begin position="440"/>
        <end position="587"/>
    </location>
</feature>
<sequence>MSKFFNFRSIKDPKTFLTVFFLVSTLSFQAQEKRDLLSSMLNGKENPVAATSFAPFEREEIKTYLEKLPEESQKKIISDAEEALNYNWPAIPATAYLAFKRTGDREVMQQYSRKRSSSLKKLVLGELLEHKGRFLDAIVNGSWAICEQSTWVLSAHLPSQKGGAGIPNIKEPIIDLGAGEIANLLGWTYYFFKDEFTGISPFLKKRIPDEIKDRIIIPYLERDDFWWQGFKKESFVNNWNPWCNYNVMASALLLGSSLDNDTRNEVIVKSMRSVDKFINYYKDDGACEEGPAYWDHAGGKMLEYLELLKNISGGKITLQDHPLIQNMGTYILNAHITDDYFVNFADSPTRLQADPGIIYRYGEYIQNTPMKQFASLMARQTGFFTNPANKSLDRTLHNLCNYQKIKDTPSDKENTLAFWFPQTEIAGGRTHKAPGKGFFFAAKGGYNDESHNHNDAGSFILYHEGKPLLVDIGVETYTKKTFSSERYEIWTMQSGYHNLPEINGASQAYGKNFKASETTFRNSNSELRFALDIASAYPDEAACNSWKRTYTLKRSSSPELLIRDKFELRESRKGNVLHFISALAPTVESGGKITLKETKDKKVALYFPESIFEAAVEELPLEDQRLLKAWQQDKLYRIVLKAKTQELNNTWEYKIREEKQ</sequence>
<evidence type="ECO:0000313" key="4">
    <source>
        <dbReference type="Proteomes" id="UP000653730"/>
    </source>
</evidence>
<dbReference type="RefSeq" id="WP_187963821.1">
    <property type="nucleotide sequence ID" value="NZ_JACVDC010000002.1"/>
</dbReference>
<dbReference type="InterPro" id="IPR008929">
    <property type="entry name" value="Chondroitin_lyas"/>
</dbReference>
<dbReference type="SUPFAM" id="SSF48230">
    <property type="entry name" value="Chondroitin AC/alginate lyase"/>
    <property type="match status" value="1"/>
</dbReference>
<dbReference type="AlphaFoldDB" id="A0A926Q1C2"/>